<evidence type="ECO:0000313" key="2">
    <source>
        <dbReference type="Proteomes" id="UP000223891"/>
    </source>
</evidence>
<organism evidence="1 2">
    <name type="scientific">Pectobacterium phage vB_PcaM_CBB</name>
    <dbReference type="NCBI Taxonomy" id="2772511"/>
    <lineage>
        <taxon>Viruses</taxon>
        <taxon>Duplodnaviria</taxon>
        <taxon>Heunggongvirae</taxon>
        <taxon>Uroviricota</taxon>
        <taxon>Caudoviricetes</taxon>
        <taxon>Mimasvirus</taxon>
        <taxon>Mimasvirus CBB</taxon>
    </lineage>
</organism>
<protein>
    <submittedName>
        <fullName evidence="1">Uncharacterized protein</fullName>
    </submittedName>
</protein>
<keyword evidence="2" id="KW-1185">Reference proteome</keyword>
<name>A0A1L2CVG4_9CAUD</name>
<proteinExistence type="predicted"/>
<sequence length="207" mass="22950">MTIKLTPVSTKNPLSLLRVKLSFMHGDADAYTSDSFDVRLPNVENKNELIGRILRGVSIGLDLMDDDNYPECPFMVADGDWNTSNMIDGIPLIGTKVQFVYEVKHSEYWTERCIDTGTVVEANEDTVTVEFEGSKYVVPNDEDHIAPESSVAIIVDGNECTFTVDGAKVYFNGQGDCTCDGQRSAQPSFDEVLYFDENGNKFTVSGF</sequence>
<reference evidence="2" key="1">
    <citation type="submission" date="2016-01" db="EMBL/GenBank/DDBJ databases">
        <title>Isolation and Characterization of Enterobacteria phage CBB.</title>
        <authorList>
            <person name="Buttimer C.T.H."/>
            <person name="Hendrix H."/>
            <person name="Alexandre H."/>
            <person name="O'Mahony J."/>
            <person name="Lavigne R."/>
            <person name="Coffey A."/>
        </authorList>
    </citation>
    <scope>NUCLEOTIDE SEQUENCE [LARGE SCALE GENOMIC DNA]</scope>
</reference>
<dbReference type="EMBL" id="KU574722">
    <property type="protein sequence ID" value="AMM44004.1"/>
    <property type="molecule type" value="Genomic_DNA"/>
</dbReference>
<evidence type="ECO:0000313" key="1">
    <source>
        <dbReference type="EMBL" id="AMM44004.1"/>
    </source>
</evidence>
<dbReference type="Proteomes" id="UP000223891">
    <property type="component" value="Segment"/>
</dbReference>
<accession>A0A1L2CVG4</accession>
<gene>
    <name evidence="1" type="ORF">CBB_441</name>
</gene>